<dbReference type="AlphaFoldDB" id="A0AAN7VUC0"/>
<accession>A0AAN7VUC0</accession>
<feature type="region of interest" description="Disordered" evidence="1">
    <location>
        <begin position="244"/>
        <end position="268"/>
    </location>
</feature>
<organism evidence="2 3">
    <name type="scientific">Elasticomyces elasticus</name>
    <dbReference type="NCBI Taxonomy" id="574655"/>
    <lineage>
        <taxon>Eukaryota</taxon>
        <taxon>Fungi</taxon>
        <taxon>Dikarya</taxon>
        <taxon>Ascomycota</taxon>
        <taxon>Pezizomycotina</taxon>
        <taxon>Dothideomycetes</taxon>
        <taxon>Dothideomycetidae</taxon>
        <taxon>Mycosphaerellales</taxon>
        <taxon>Teratosphaeriaceae</taxon>
        <taxon>Elasticomyces</taxon>
    </lineage>
</organism>
<evidence type="ECO:0000256" key="1">
    <source>
        <dbReference type="SAM" id="MobiDB-lite"/>
    </source>
</evidence>
<comment type="caution">
    <text evidence="2">The sequence shown here is derived from an EMBL/GenBank/DDBJ whole genome shotgun (WGS) entry which is preliminary data.</text>
</comment>
<protein>
    <submittedName>
        <fullName evidence="2">Uncharacterized protein</fullName>
    </submittedName>
</protein>
<feature type="compositionally biased region" description="Low complexity" evidence="1">
    <location>
        <begin position="258"/>
        <end position="268"/>
    </location>
</feature>
<dbReference type="EMBL" id="JAVRQU010000004">
    <property type="protein sequence ID" value="KAK5703996.1"/>
    <property type="molecule type" value="Genomic_DNA"/>
</dbReference>
<proteinExistence type="predicted"/>
<gene>
    <name evidence="2" type="ORF">LTR97_003009</name>
</gene>
<name>A0AAN7VUC0_9PEZI</name>
<dbReference type="Proteomes" id="UP001310594">
    <property type="component" value="Unassembled WGS sequence"/>
</dbReference>
<evidence type="ECO:0000313" key="3">
    <source>
        <dbReference type="Proteomes" id="UP001310594"/>
    </source>
</evidence>
<evidence type="ECO:0000313" key="2">
    <source>
        <dbReference type="EMBL" id="KAK5703996.1"/>
    </source>
</evidence>
<reference evidence="2" key="1">
    <citation type="submission" date="2023-08" db="EMBL/GenBank/DDBJ databases">
        <title>Black Yeasts Isolated from many extreme environments.</title>
        <authorList>
            <person name="Coleine C."/>
            <person name="Stajich J.E."/>
            <person name="Selbmann L."/>
        </authorList>
    </citation>
    <scope>NUCLEOTIDE SEQUENCE</scope>
    <source>
        <strain evidence="2">CCFEE 5810</strain>
    </source>
</reference>
<sequence>MDDSPLSKIPAELRNNISELALYRPNGVHLDLYTRTEQRSILPTALLVLTATCKQMQAETHDMLLAVNSFTIHTHYFRDISLDAFMWYDDDPKPAYRTDVQDRLLALVCGPHPMLRHTVDLMISLGEIVIEYDGVALMGRALNVALERLIDPCRSGRVACTRPLRVSFVVRMDETGTTDDFASSYSFRYGRDRSATAADLQQCFNNAMGGWQARKWGRAARFPNYPVVIYAAICAVVFEPSAWSSSRTSGFDDDSDPTKSSKPGASGS</sequence>